<dbReference type="SUPFAM" id="SSF47413">
    <property type="entry name" value="lambda repressor-like DNA-binding domains"/>
    <property type="match status" value="1"/>
</dbReference>
<comment type="similarity">
    <text evidence="3">Belongs to the cyanase family.</text>
</comment>
<dbReference type="HAMAP" id="MF_00535">
    <property type="entry name" value="Cyanate_hydrat"/>
    <property type="match status" value="1"/>
</dbReference>
<dbReference type="Pfam" id="PF02560">
    <property type="entry name" value="Cyanate_lyase"/>
    <property type="match status" value="1"/>
</dbReference>
<dbReference type="SMART" id="SM01116">
    <property type="entry name" value="Cyanate_lyase"/>
    <property type="match status" value="1"/>
</dbReference>
<organism evidence="5 6">
    <name type="scientific">Adiantum capillus-veneris</name>
    <name type="common">Maidenhair fern</name>
    <dbReference type="NCBI Taxonomy" id="13818"/>
    <lineage>
        <taxon>Eukaryota</taxon>
        <taxon>Viridiplantae</taxon>
        <taxon>Streptophyta</taxon>
        <taxon>Embryophyta</taxon>
        <taxon>Tracheophyta</taxon>
        <taxon>Polypodiopsida</taxon>
        <taxon>Polypodiidae</taxon>
        <taxon>Polypodiales</taxon>
        <taxon>Pteridineae</taxon>
        <taxon>Pteridaceae</taxon>
        <taxon>Vittarioideae</taxon>
        <taxon>Adiantum</taxon>
    </lineage>
</organism>
<dbReference type="PANTHER" id="PTHR34186:SF2">
    <property type="entry name" value="CYANATE HYDRATASE"/>
    <property type="match status" value="1"/>
</dbReference>
<comment type="catalytic activity">
    <reaction evidence="3">
        <text>cyanate + hydrogencarbonate + 3 H(+) = NH4(+) + 2 CO2</text>
        <dbReference type="Rhea" id="RHEA:11120"/>
        <dbReference type="ChEBI" id="CHEBI:15378"/>
        <dbReference type="ChEBI" id="CHEBI:16526"/>
        <dbReference type="ChEBI" id="CHEBI:17544"/>
        <dbReference type="ChEBI" id="CHEBI:28938"/>
        <dbReference type="ChEBI" id="CHEBI:29195"/>
        <dbReference type="EC" id="4.2.1.104"/>
    </reaction>
</comment>
<dbReference type="AlphaFoldDB" id="A0A9D4UM48"/>
<feature type="active site" evidence="3">
    <location>
        <position position="116"/>
    </location>
</feature>
<keyword evidence="6" id="KW-1185">Reference proteome</keyword>
<dbReference type="Gene3D" id="1.10.260.40">
    <property type="entry name" value="lambda repressor-like DNA-binding domains"/>
    <property type="match status" value="1"/>
</dbReference>
<evidence type="ECO:0000313" key="5">
    <source>
        <dbReference type="EMBL" id="KAI5070006.1"/>
    </source>
</evidence>
<dbReference type="InterPro" id="IPR010982">
    <property type="entry name" value="Lambda_DNA-bd_dom_sf"/>
</dbReference>
<feature type="domain" description="Cyanate lyase C-terminal" evidence="4">
    <location>
        <begin position="77"/>
        <end position="150"/>
    </location>
</feature>
<proteinExistence type="inferred from homology"/>
<dbReference type="InterPro" id="IPR036581">
    <property type="entry name" value="Cyanate_lyase_C_sf"/>
</dbReference>
<reference evidence="5" key="1">
    <citation type="submission" date="2021-01" db="EMBL/GenBank/DDBJ databases">
        <title>Adiantum capillus-veneris genome.</title>
        <authorList>
            <person name="Fang Y."/>
            <person name="Liao Q."/>
        </authorList>
    </citation>
    <scope>NUCLEOTIDE SEQUENCE</scope>
    <source>
        <strain evidence="5">H3</strain>
        <tissue evidence="5">Leaf</tissue>
    </source>
</reference>
<dbReference type="EMBL" id="JABFUD020000014">
    <property type="protein sequence ID" value="KAI5070006.1"/>
    <property type="molecule type" value="Genomic_DNA"/>
</dbReference>
<protein>
    <recommendedName>
        <fullName evidence="3">Cyanate hydratase</fullName>
        <shortName evidence="3">Cyanase</shortName>
        <ecNumber evidence="3">4.2.1.104</ecNumber>
    </recommendedName>
    <alternativeName>
        <fullName evidence="3">Cyanate hydrolase</fullName>
    </alternativeName>
    <alternativeName>
        <fullName evidence="3">Cyanate lyase</fullName>
    </alternativeName>
</protein>
<dbReference type="PRINTS" id="PR01693">
    <property type="entry name" value="CYANASE"/>
</dbReference>
<accession>A0A9D4UM48</accession>
<gene>
    <name evidence="3" type="primary">CYN</name>
    <name evidence="5" type="ORF">GOP47_0014349</name>
</gene>
<name>A0A9D4UM48_ADICA</name>
<dbReference type="Proteomes" id="UP000886520">
    <property type="component" value="Chromosome 14"/>
</dbReference>
<dbReference type="EC" id="4.2.1.104" evidence="3"/>
<evidence type="ECO:0000256" key="2">
    <source>
        <dbReference type="ARBA" id="ARBA00023239"/>
    </source>
</evidence>
<dbReference type="GO" id="GO:0008824">
    <property type="term" value="F:cyanate hydratase activity"/>
    <property type="evidence" value="ECO:0007669"/>
    <property type="project" value="UniProtKB-UniRule"/>
</dbReference>
<evidence type="ECO:0000313" key="6">
    <source>
        <dbReference type="Proteomes" id="UP000886520"/>
    </source>
</evidence>
<comment type="caution">
    <text evidence="5">The sequence shown here is derived from an EMBL/GenBank/DDBJ whole genome shotgun (WGS) entry which is preliminary data.</text>
</comment>
<dbReference type="InterPro" id="IPR008076">
    <property type="entry name" value="Cyanase"/>
</dbReference>
<evidence type="ECO:0000256" key="1">
    <source>
        <dbReference type="ARBA" id="ARBA00003561"/>
    </source>
</evidence>
<dbReference type="OrthoDB" id="10019422at2759"/>
<dbReference type="PANTHER" id="PTHR34186">
    <property type="entry name" value="CYANATE HYDRATASE"/>
    <property type="match status" value="1"/>
</dbReference>
<dbReference type="SUPFAM" id="SSF55234">
    <property type="entry name" value="Cyanase C-terminal domain"/>
    <property type="match status" value="1"/>
</dbReference>
<sequence>MAEEKAMLVKTLLRAKERTGKTFTQIATEVGITNAYAAQLFHRQAPLPESLVESLQRAVPTLSSELLQAMKVIPLRSYDPNILQDPTIYRFNEATAHYAESIKAIINEEFGDGIMSAIGFYCTVEKVKGKDGEDRVAVVFNGKFLPHVVQQAEDNTVKLQSTNILLTCTLLGVRAPFNSTSPWHIWVFLGASAAWLASYHISSNKDGSSDNQL</sequence>
<feature type="active site" evidence="3">
    <location>
        <position position="93"/>
    </location>
</feature>
<dbReference type="GO" id="GO:0003677">
    <property type="term" value="F:DNA binding"/>
    <property type="evidence" value="ECO:0007669"/>
    <property type="project" value="InterPro"/>
</dbReference>
<keyword evidence="2 3" id="KW-0456">Lyase</keyword>
<dbReference type="Gene3D" id="3.30.1160.10">
    <property type="entry name" value="Cyanate lyase, C-terminal domain"/>
    <property type="match status" value="1"/>
</dbReference>
<feature type="active site" evidence="3">
    <location>
        <position position="90"/>
    </location>
</feature>
<evidence type="ECO:0000259" key="4">
    <source>
        <dbReference type="SMART" id="SM01116"/>
    </source>
</evidence>
<evidence type="ECO:0000256" key="3">
    <source>
        <dbReference type="HAMAP-Rule" id="MF_03139"/>
    </source>
</evidence>
<comment type="function">
    <text evidence="1 3">Catalyzes the reaction of cyanate with bicarbonate to produce ammonia and carbon dioxide.</text>
</comment>
<dbReference type="InterPro" id="IPR003712">
    <property type="entry name" value="Cyanate_lyase_C"/>
</dbReference>